<dbReference type="AlphaFoldDB" id="A0A558BD02"/>
<dbReference type="InterPro" id="IPR011979">
    <property type="entry name" value="Antitox_Xre"/>
</dbReference>
<dbReference type="NCBIfam" id="TIGR02293">
    <property type="entry name" value="TAS_TIGR02293"/>
    <property type="match status" value="1"/>
</dbReference>
<gene>
    <name evidence="3" type="ORF">FHK81_07045</name>
</gene>
<evidence type="ECO:0000259" key="1">
    <source>
        <dbReference type="Pfam" id="PF09722"/>
    </source>
</evidence>
<proteinExistence type="predicted"/>
<sequence length="228" mass="26053">MFALRPSRILRDTLTKANVRVGAVLQNLQANHSHFIQDDWQSKLQTLNDYIAGVSVSVSTSKSRSGAKRIFKPQLEKWALTNDQSRARRELVVKIIFNKRVSDNWENSDIVHSIMEGFPAGAVSRLMGYLNIHQKEMLRLLHITSATYSRRRKEGKLESVESDRVYRYTRLAALATEMFHGDGEAARKWLKSSTYGFKGETPLEYAQTEYGAREVENLIGRIRHGIPS</sequence>
<accession>A0A558BD02</accession>
<dbReference type="Pfam" id="PF09722">
    <property type="entry name" value="Xre_MbcA_ParS_C"/>
    <property type="match status" value="1"/>
</dbReference>
<comment type="caution">
    <text evidence="3">The sequence shown here is derived from an EMBL/GenBank/DDBJ whole genome shotgun (WGS) entry which is preliminary data.</text>
</comment>
<dbReference type="InterPro" id="IPR024467">
    <property type="entry name" value="Xre/MbcA/ParS-like_toxin-bd"/>
</dbReference>
<evidence type="ECO:0000259" key="2">
    <source>
        <dbReference type="Pfam" id="PF20432"/>
    </source>
</evidence>
<evidence type="ECO:0000313" key="3">
    <source>
        <dbReference type="EMBL" id="TVT34369.1"/>
    </source>
</evidence>
<dbReference type="GO" id="GO:0003677">
    <property type="term" value="F:DNA binding"/>
    <property type="evidence" value="ECO:0007669"/>
    <property type="project" value="InterPro"/>
</dbReference>
<protein>
    <submittedName>
        <fullName evidence="3">DUF2384 domain-containing protein</fullName>
    </submittedName>
</protein>
<dbReference type="Pfam" id="PF20432">
    <property type="entry name" value="Xre-like-HTH"/>
    <property type="match status" value="1"/>
</dbReference>
<dbReference type="Proteomes" id="UP000319142">
    <property type="component" value="Unassembled WGS sequence"/>
</dbReference>
<organism evidence="3 4">
    <name type="scientific">Marinobacter vinifirmus</name>
    <dbReference type="NCBI Taxonomy" id="355591"/>
    <lineage>
        <taxon>Bacteria</taxon>
        <taxon>Pseudomonadati</taxon>
        <taxon>Pseudomonadota</taxon>
        <taxon>Gammaproteobacteria</taxon>
        <taxon>Pseudomonadales</taxon>
        <taxon>Marinobacteraceae</taxon>
        <taxon>Marinobacter</taxon>
    </lineage>
</organism>
<feature type="domain" description="Antitoxin Xre/MbcA/ParS-like toxin-binding" evidence="1">
    <location>
        <begin position="175"/>
        <end position="225"/>
    </location>
</feature>
<dbReference type="EMBL" id="VMRX01000014">
    <property type="protein sequence ID" value="TVT34369.1"/>
    <property type="molecule type" value="Genomic_DNA"/>
</dbReference>
<feature type="domain" description="Antitoxin Xre-like helix-turn-helix" evidence="2">
    <location>
        <begin position="110"/>
        <end position="168"/>
    </location>
</feature>
<evidence type="ECO:0000313" key="4">
    <source>
        <dbReference type="Proteomes" id="UP000319142"/>
    </source>
</evidence>
<name>A0A558BD02_9GAMM</name>
<dbReference type="InterPro" id="IPR046847">
    <property type="entry name" value="Xre-like_HTH"/>
</dbReference>
<reference evidence="3 4" key="1">
    <citation type="submission" date="2019-07" db="EMBL/GenBank/DDBJ databases">
        <title>The pathways for chlorine oxyanion respiration interact through the shared metabolite chlorate.</title>
        <authorList>
            <person name="Barnum T.P."/>
            <person name="Cheng Y."/>
            <person name="Hill K.A."/>
            <person name="Lucas L.N."/>
            <person name="Carlson H.K."/>
            <person name="Coates J.D."/>
        </authorList>
    </citation>
    <scope>NUCLEOTIDE SEQUENCE [LARGE SCALE GENOMIC DNA]</scope>
    <source>
        <strain evidence="3">UCB</strain>
    </source>
</reference>
<dbReference type="RefSeq" id="WP_273133186.1">
    <property type="nucleotide sequence ID" value="NZ_VMRX01000014.1"/>
</dbReference>